<reference evidence="1 2" key="1">
    <citation type="journal article" date="2007" name="Int. J. Syst. Evol. Microbiol.">
        <title>Paenibacillus ginsengarvi sp. nov., isolated from soil from ginseng cultivation.</title>
        <authorList>
            <person name="Yoon M.H."/>
            <person name="Ten L.N."/>
            <person name="Im W.T."/>
        </authorList>
    </citation>
    <scope>NUCLEOTIDE SEQUENCE [LARGE SCALE GENOMIC DNA]</scope>
    <source>
        <strain evidence="1 2">KCTC 13059</strain>
    </source>
</reference>
<gene>
    <name evidence="1" type="ORF">D7M11_09110</name>
</gene>
<dbReference type="EMBL" id="RBAH01000005">
    <property type="protein sequence ID" value="RKN85237.1"/>
    <property type="molecule type" value="Genomic_DNA"/>
</dbReference>
<keyword evidence="2" id="KW-1185">Reference proteome</keyword>
<sequence length="104" mass="11963">MRLHDAVLKAFHRKYVYRRTSKRKAVAIVGEGSFRGVARISIARFGRKFFSVQKERTFIYIDSEIVFCIAKKSFFGLKLAEVADFRVSAAAFLGSNMTRWCRSS</sequence>
<organism evidence="1 2">
    <name type="scientific">Paenibacillus ginsengarvi</name>
    <dbReference type="NCBI Taxonomy" id="400777"/>
    <lineage>
        <taxon>Bacteria</taxon>
        <taxon>Bacillati</taxon>
        <taxon>Bacillota</taxon>
        <taxon>Bacilli</taxon>
        <taxon>Bacillales</taxon>
        <taxon>Paenibacillaceae</taxon>
        <taxon>Paenibacillus</taxon>
    </lineage>
</organism>
<dbReference type="AlphaFoldDB" id="A0A3B0CLJ9"/>
<evidence type="ECO:0000313" key="1">
    <source>
        <dbReference type="EMBL" id="RKN85237.1"/>
    </source>
</evidence>
<accession>A0A3B0CLJ9</accession>
<protein>
    <submittedName>
        <fullName evidence="1">Uncharacterized protein</fullName>
    </submittedName>
</protein>
<dbReference type="Proteomes" id="UP000282311">
    <property type="component" value="Unassembled WGS sequence"/>
</dbReference>
<evidence type="ECO:0000313" key="2">
    <source>
        <dbReference type="Proteomes" id="UP000282311"/>
    </source>
</evidence>
<comment type="caution">
    <text evidence="1">The sequence shown here is derived from an EMBL/GenBank/DDBJ whole genome shotgun (WGS) entry which is preliminary data.</text>
</comment>
<name>A0A3B0CLJ9_9BACL</name>
<proteinExistence type="predicted"/>